<keyword evidence="1" id="KW-1133">Transmembrane helix</keyword>
<name>A0ABS8UI37_DATST</name>
<keyword evidence="1" id="KW-0472">Membrane</keyword>
<evidence type="ECO:0000313" key="2">
    <source>
        <dbReference type="EMBL" id="MCD9558547.1"/>
    </source>
</evidence>
<dbReference type="Proteomes" id="UP000823775">
    <property type="component" value="Unassembled WGS sequence"/>
</dbReference>
<sequence>MVHCTYNECFDEQIDADAPFSGHLEDQTAGNGYQNVIGVGASFALPLESRGPQRTVSVRGDSFTFRKIAHKVIMGLICIRLTIFWVLWDLRFHFKMMSHSDHIRFEKFYDETGL</sequence>
<reference evidence="2 3" key="1">
    <citation type="journal article" date="2021" name="BMC Genomics">
        <title>Datura genome reveals duplications of psychoactive alkaloid biosynthetic genes and high mutation rate following tissue culture.</title>
        <authorList>
            <person name="Rajewski A."/>
            <person name="Carter-House D."/>
            <person name="Stajich J."/>
            <person name="Litt A."/>
        </authorList>
    </citation>
    <scope>NUCLEOTIDE SEQUENCE [LARGE SCALE GENOMIC DNA]</scope>
    <source>
        <strain evidence="2">AR-01</strain>
    </source>
</reference>
<comment type="caution">
    <text evidence="2">The sequence shown here is derived from an EMBL/GenBank/DDBJ whole genome shotgun (WGS) entry which is preliminary data.</text>
</comment>
<proteinExistence type="predicted"/>
<evidence type="ECO:0000313" key="3">
    <source>
        <dbReference type="Proteomes" id="UP000823775"/>
    </source>
</evidence>
<keyword evidence="3" id="KW-1185">Reference proteome</keyword>
<protein>
    <submittedName>
        <fullName evidence="2">Uncharacterized protein</fullName>
    </submittedName>
</protein>
<evidence type="ECO:0000256" key="1">
    <source>
        <dbReference type="SAM" id="Phobius"/>
    </source>
</evidence>
<gene>
    <name evidence="2" type="ORF">HAX54_015950</name>
</gene>
<feature type="transmembrane region" description="Helical" evidence="1">
    <location>
        <begin position="68"/>
        <end position="88"/>
    </location>
</feature>
<keyword evidence="1" id="KW-0812">Transmembrane</keyword>
<dbReference type="EMBL" id="JACEIK010002027">
    <property type="protein sequence ID" value="MCD9558547.1"/>
    <property type="molecule type" value="Genomic_DNA"/>
</dbReference>
<accession>A0ABS8UI37</accession>
<organism evidence="2 3">
    <name type="scientific">Datura stramonium</name>
    <name type="common">Jimsonweed</name>
    <name type="synonym">Common thornapple</name>
    <dbReference type="NCBI Taxonomy" id="4076"/>
    <lineage>
        <taxon>Eukaryota</taxon>
        <taxon>Viridiplantae</taxon>
        <taxon>Streptophyta</taxon>
        <taxon>Embryophyta</taxon>
        <taxon>Tracheophyta</taxon>
        <taxon>Spermatophyta</taxon>
        <taxon>Magnoliopsida</taxon>
        <taxon>eudicotyledons</taxon>
        <taxon>Gunneridae</taxon>
        <taxon>Pentapetalae</taxon>
        <taxon>asterids</taxon>
        <taxon>lamiids</taxon>
        <taxon>Solanales</taxon>
        <taxon>Solanaceae</taxon>
        <taxon>Solanoideae</taxon>
        <taxon>Datureae</taxon>
        <taxon>Datura</taxon>
    </lineage>
</organism>